<dbReference type="AlphaFoldDB" id="A0A1V4H6N1"/>
<dbReference type="EMBL" id="MBTG01000072">
    <property type="protein sequence ID" value="OPH46881.1"/>
    <property type="molecule type" value="Genomic_DNA"/>
</dbReference>
<accession>A0A1V4H6N1</accession>
<keyword evidence="2" id="KW-1185">Reference proteome</keyword>
<comment type="caution">
    <text evidence="1">The sequence shown here is derived from an EMBL/GenBank/DDBJ whole genome shotgun (WGS) entry which is preliminary data.</text>
</comment>
<dbReference type="Proteomes" id="UP000190626">
    <property type="component" value="Unassembled WGS sequence"/>
</dbReference>
<sequence>MPRITIRGLSVEQVCQISTRVVDQLAEICECERDYFTLECVQHAAIFDGQIVPAYPFIEVAWFERGEEVREQVAKALTNHVLGLGIPEVEVAFTTYAQDAYFNNGISFK</sequence>
<reference evidence="2" key="1">
    <citation type="submission" date="2016-07" db="EMBL/GenBank/DDBJ databases">
        <authorList>
            <person name="Florea S."/>
            <person name="Webb J.S."/>
            <person name="Jaromczyk J."/>
            <person name="Schardl C.L."/>
        </authorList>
    </citation>
    <scope>NUCLEOTIDE SEQUENCE [LARGE SCALE GENOMIC DNA]</scope>
    <source>
        <strain evidence="2">CY1</strain>
    </source>
</reference>
<dbReference type="InterPro" id="IPR014347">
    <property type="entry name" value="Tautomerase/MIF_sf"/>
</dbReference>
<dbReference type="Pfam" id="PF08921">
    <property type="entry name" value="DUF1904"/>
    <property type="match status" value="1"/>
</dbReference>
<evidence type="ECO:0000313" key="1">
    <source>
        <dbReference type="EMBL" id="OPH46881.1"/>
    </source>
</evidence>
<dbReference type="SUPFAM" id="SSF55331">
    <property type="entry name" value="Tautomerase/MIF"/>
    <property type="match status" value="1"/>
</dbReference>
<dbReference type="RefSeq" id="WP_079421201.1">
    <property type="nucleotide sequence ID" value="NZ_MBTG01000072.1"/>
</dbReference>
<organism evidence="1 2">
    <name type="scientific">Paenibacillus ferrarius</name>
    <dbReference type="NCBI Taxonomy" id="1469647"/>
    <lineage>
        <taxon>Bacteria</taxon>
        <taxon>Bacillati</taxon>
        <taxon>Bacillota</taxon>
        <taxon>Bacilli</taxon>
        <taxon>Bacillales</taxon>
        <taxon>Paenibacillaceae</taxon>
        <taxon>Paenibacillus</taxon>
    </lineage>
</organism>
<gene>
    <name evidence="1" type="ORF">BC351_13195</name>
</gene>
<evidence type="ECO:0000313" key="2">
    <source>
        <dbReference type="Proteomes" id="UP000190626"/>
    </source>
</evidence>
<proteinExistence type="predicted"/>
<dbReference type="STRING" id="1469647.BC351_13195"/>
<protein>
    <recommendedName>
        <fullName evidence="3">DUF1904 domain-containing protein</fullName>
    </recommendedName>
</protein>
<dbReference type="InterPro" id="IPR015017">
    <property type="entry name" value="DUF1904"/>
</dbReference>
<dbReference type="OrthoDB" id="5587545at2"/>
<name>A0A1V4H6N1_9BACL</name>
<dbReference type="Gene3D" id="3.30.429.10">
    <property type="entry name" value="Macrophage Migration Inhibitory Factor"/>
    <property type="match status" value="1"/>
</dbReference>
<evidence type="ECO:0008006" key="3">
    <source>
        <dbReference type="Google" id="ProtNLM"/>
    </source>
</evidence>